<sequence length="115" mass="12408">MDSIEDPLDVVVEITKSERAILAGEYGGVTFKQYMPQATAFTTATTTPTTTTTTTKNKNGNNNGNNNGNEGDNNNNNNNSNLLWRSNLKLREMVTAAVKVEECCLDTRCALCAAG</sequence>
<name>A0A813J4A4_POLGL</name>
<dbReference type="Proteomes" id="UP000626109">
    <property type="component" value="Unassembled WGS sequence"/>
</dbReference>
<evidence type="ECO:0000313" key="2">
    <source>
        <dbReference type="EMBL" id="CAE8664172.1"/>
    </source>
</evidence>
<accession>A0A813J4A4</accession>
<comment type="caution">
    <text evidence="2">The sequence shown here is derived from an EMBL/GenBank/DDBJ whole genome shotgun (WGS) entry which is preliminary data.</text>
</comment>
<proteinExistence type="predicted"/>
<gene>
    <name evidence="2" type="ORF">PGLA2088_LOCUS15487</name>
</gene>
<feature type="compositionally biased region" description="Low complexity" evidence="1">
    <location>
        <begin position="42"/>
        <end position="81"/>
    </location>
</feature>
<reference evidence="2" key="1">
    <citation type="submission" date="2021-02" db="EMBL/GenBank/DDBJ databases">
        <authorList>
            <person name="Dougan E. K."/>
            <person name="Rhodes N."/>
            <person name="Thang M."/>
            <person name="Chan C."/>
        </authorList>
    </citation>
    <scope>NUCLEOTIDE SEQUENCE</scope>
</reference>
<feature type="region of interest" description="Disordered" evidence="1">
    <location>
        <begin position="41"/>
        <end position="81"/>
    </location>
</feature>
<organism evidence="2 3">
    <name type="scientific">Polarella glacialis</name>
    <name type="common">Dinoflagellate</name>
    <dbReference type="NCBI Taxonomy" id="89957"/>
    <lineage>
        <taxon>Eukaryota</taxon>
        <taxon>Sar</taxon>
        <taxon>Alveolata</taxon>
        <taxon>Dinophyceae</taxon>
        <taxon>Suessiales</taxon>
        <taxon>Suessiaceae</taxon>
        <taxon>Polarella</taxon>
    </lineage>
</organism>
<evidence type="ECO:0000256" key="1">
    <source>
        <dbReference type="SAM" id="MobiDB-lite"/>
    </source>
</evidence>
<dbReference type="AlphaFoldDB" id="A0A813J4A4"/>
<dbReference type="EMBL" id="CAJNNW010019185">
    <property type="protein sequence ID" value="CAE8664172.1"/>
    <property type="molecule type" value="Genomic_DNA"/>
</dbReference>
<evidence type="ECO:0000313" key="3">
    <source>
        <dbReference type="Proteomes" id="UP000626109"/>
    </source>
</evidence>
<protein>
    <submittedName>
        <fullName evidence="2">Uncharacterized protein</fullName>
    </submittedName>
</protein>